<feature type="region of interest" description="Disordered" evidence="1">
    <location>
        <begin position="477"/>
        <end position="496"/>
    </location>
</feature>
<evidence type="ECO:0000259" key="3">
    <source>
        <dbReference type="PROSITE" id="PS52006"/>
    </source>
</evidence>
<feature type="compositionally biased region" description="Low complexity" evidence="1">
    <location>
        <begin position="485"/>
        <end position="496"/>
    </location>
</feature>
<dbReference type="EMBL" id="CP134186">
    <property type="protein sequence ID" value="WPB00937.1"/>
    <property type="molecule type" value="Genomic_DNA"/>
</dbReference>
<protein>
    <recommendedName>
        <fullName evidence="3">GH64 domain-containing protein</fullName>
    </recommendedName>
</protein>
<dbReference type="EMBL" id="LKMD01000101">
    <property type="protein sequence ID" value="PIA99527.1"/>
    <property type="molecule type" value="Genomic_DNA"/>
</dbReference>
<sequence length="547" mass="59292">MHKYLSLPLLLLLPWSNPAGAVPLFVRDEPWTGNQTSLGNSTLAGNETLTGTETFKSNETTTPEVLVRDYNTLNATTWNGQEVPRFLLGGNVRTVGQYANGTTYVIETPSRNNNTGNTTLTSGTGRLIPFPPPRLLASANSTRTNRTQLPADADELSKAAANGVLTLSIVNKWPSENLLVYVSGLDTKGALVMLGQDGKWMNPTTSSATPEPVKGSIAIPLGKPNSTLTLTLPGYIESSRVWIVDGKLDFFVVATPNGPGLVEPAAVNAADPNSQRNYAFAELSWAAAYGLYADITAVDFVGLPLGIELEEANNAKRSILGTPSNAADHLCDVLKTQASKDKQPWDQLCYRDSKNKLVRVLAPSNLISQKPDAFKGYYDRYVENAWTKYANEDLIIETQTDAGKVPCRVKDNLLQCKGDNRPYAKPTASDIMGCNTGPFGIQSGDNGVHLAVVPRLCAAFHRSTLFLKGGNVQPGLSPKDYYRTPKSGPNSNNPPKNYYSKFVHEIEHEGRGYAFAYDDVTLKGEWDQSGLVASPQPRLLRIIVGGT</sequence>
<feature type="compositionally biased region" description="Low complexity" evidence="1">
    <location>
        <begin position="110"/>
        <end position="127"/>
    </location>
</feature>
<dbReference type="InterPro" id="IPR037176">
    <property type="entry name" value="Osmotin/thaumatin-like_sf"/>
</dbReference>
<dbReference type="Gene3D" id="2.60.110.10">
    <property type="entry name" value="Thaumatin"/>
    <property type="match status" value="1"/>
</dbReference>
<feature type="region of interest" description="Disordered" evidence="1">
    <location>
        <begin position="109"/>
        <end position="132"/>
    </location>
</feature>
<dbReference type="Proteomes" id="UP000230605">
    <property type="component" value="Chromosome 3"/>
</dbReference>
<dbReference type="Gene3D" id="3.30.920.50">
    <property type="entry name" value="Beta-1,3-glucanase, C-terminal domain"/>
    <property type="match status" value="1"/>
</dbReference>
<feature type="chain" id="PRO_5013962551" description="GH64 domain-containing protein" evidence="2">
    <location>
        <begin position="22"/>
        <end position="547"/>
    </location>
</feature>
<dbReference type="AlphaFoldDB" id="A0A2G5I400"/>
<evidence type="ECO:0000256" key="1">
    <source>
        <dbReference type="SAM" id="MobiDB-lite"/>
    </source>
</evidence>
<dbReference type="Pfam" id="PF16483">
    <property type="entry name" value="Glyco_hydro_64"/>
    <property type="match status" value="1"/>
</dbReference>
<proteinExistence type="predicted"/>
<dbReference type="PANTHER" id="PTHR38165:SF1">
    <property type="entry name" value="GLUCANASE B"/>
    <property type="match status" value="1"/>
</dbReference>
<keyword evidence="2" id="KW-0732">Signal</keyword>
<evidence type="ECO:0000313" key="5">
    <source>
        <dbReference type="EMBL" id="WPB00937.1"/>
    </source>
</evidence>
<dbReference type="PROSITE" id="PS52006">
    <property type="entry name" value="GH64"/>
    <property type="match status" value="1"/>
</dbReference>
<evidence type="ECO:0000313" key="4">
    <source>
        <dbReference type="EMBL" id="PIA99527.1"/>
    </source>
</evidence>
<evidence type="ECO:0000313" key="6">
    <source>
        <dbReference type="Proteomes" id="UP000230605"/>
    </source>
</evidence>
<name>A0A2G5I400_CERBT</name>
<dbReference type="Proteomes" id="UP001302367">
    <property type="component" value="Chromosome 3"/>
</dbReference>
<dbReference type="PANTHER" id="PTHR38165">
    <property type="match status" value="1"/>
</dbReference>
<dbReference type="InterPro" id="IPR042517">
    <property type="entry name" value="Glyco_hydro_64_N_2"/>
</dbReference>
<dbReference type="OrthoDB" id="10058186at2759"/>
<feature type="domain" description="GH64" evidence="3">
    <location>
        <begin position="162"/>
        <end position="526"/>
    </location>
</feature>
<reference evidence="4 6" key="1">
    <citation type="submission" date="2015-10" db="EMBL/GenBank/DDBJ databases">
        <title>The cercosporin biosynthetic gene cluster was horizontally transferred to several fungal lineages and shown to be expanded in Cercospora beticola based on microsynteny with recipient genomes.</title>
        <authorList>
            <person name="De Jonge R."/>
            <person name="Ebert M.K."/>
            <person name="Suttle J.C."/>
            <person name="Jurick Ii W.M."/>
            <person name="Secor G.A."/>
            <person name="Thomma B.P."/>
            <person name="Van De Peer Y."/>
            <person name="Bolton M.D."/>
        </authorList>
    </citation>
    <scope>NUCLEOTIDE SEQUENCE [LARGE SCALE GENOMIC DNA]</scope>
    <source>
        <strain evidence="4 6">09-40</strain>
    </source>
</reference>
<dbReference type="InterPro" id="IPR037398">
    <property type="entry name" value="Glyco_hydro_64_fam"/>
</dbReference>
<evidence type="ECO:0000313" key="7">
    <source>
        <dbReference type="Proteomes" id="UP001302367"/>
    </source>
</evidence>
<feature type="signal peptide" evidence="2">
    <location>
        <begin position="1"/>
        <end position="21"/>
    </location>
</feature>
<organism evidence="4 6">
    <name type="scientific">Cercospora beticola</name>
    <name type="common">Sugarbeet leaf spot fungus</name>
    <dbReference type="NCBI Taxonomy" id="122368"/>
    <lineage>
        <taxon>Eukaryota</taxon>
        <taxon>Fungi</taxon>
        <taxon>Dikarya</taxon>
        <taxon>Ascomycota</taxon>
        <taxon>Pezizomycotina</taxon>
        <taxon>Dothideomycetes</taxon>
        <taxon>Dothideomycetidae</taxon>
        <taxon>Mycosphaerellales</taxon>
        <taxon>Mycosphaerellaceae</taxon>
        <taxon>Cercospora</taxon>
    </lineage>
</organism>
<accession>A0A2G5I400</accession>
<gene>
    <name evidence="4" type="ORF">CB0940_03745</name>
    <name evidence="5" type="ORF">RHO25_005557</name>
</gene>
<keyword evidence="7" id="KW-1185">Reference proteome</keyword>
<evidence type="ECO:0000256" key="2">
    <source>
        <dbReference type="SAM" id="SignalP"/>
    </source>
</evidence>
<reference evidence="5 7" key="2">
    <citation type="submission" date="2023-09" db="EMBL/GenBank/DDBJ databases">
        <title>Complete-Gapless Cercospora beticola genome.</title>
        <authorList>
            <person name="Wyatt N.A."/>
            <person name="Spanner R.E."/>
            <person name="Bolton M.D."/>
        </authorList>
    </citation>
    <scope>NUCLEOTIDE SEQUENCE [LARGE SCALE GENOMIC DNA]</scope>
    <source>
        <strain evidence="5">Cb09-40</strain>
    </source>
</reference>
<dbReference type="InterPro" id="IPR032477">
    <property type="entry name" value="Glyco_hydro_64"/>
</dbReference>